<evidence type="ECO:0000256" key="8">
    <source>
        <dbReference type="ARBA" id="ARBA00029784"/>
    </source>
</evidence>
<dbReference type="InterPro" id="IPR045546">
    <property type="entry name" value="Exportin-T_C"/>
</dbReference>
<protein>
    <recommendedName>
        <fullName evidence="2 10">Exportin-T</fullName>
    </recommendedName>
    <alternativeName>
        <fullName evidence="8 10">Exportin(tRNA)</fullName>
    </alternativeName>
    <alternativeName>
        <fullName evidence="9 10">tRNA exportin</fullName>
    </alternativeName>
</protein>
<dbReference type="Gene3D" id="1.25.10.10">
    <property type="entry name" value="Leucine-rich Repeat Variant"/>
    <property type="match status" value="1"/>
</dbReference>
<dbReference type="InterPro" id="IPR016024">
    <property type="entry name" value="ARM-type_fold"/>
</dbReference>
<reference evidence="14" key="1">
    <citation type="submission" date="2025-08" db="UniProtKB">
        <authorList>
            <consortium name="RefSeq"/>
        </authorList>
    </citation>
    <scope>IDENTIFICATION</scope>
</reference>
<gene>
    <name evidence="14" type="primary">LOC101853785</name>
</gene>
<keyword evidence="5 10" id="KW-0820">tRNA-binding</keyword>
<keyword evidence="3 10" id="KW-0813">Transport</keyword>
<accession>A0ABM1VSS5</accession>
<evidence type="ECO:0000256" key="4">
    <source>
        <dbReference type="ARBA" id="ARBA00022490"/>
    </source>
</evidence>
<evidence type="ECO:0000313" key="13">
    <source>
        <dbReference type="Proteomes" id="UP000694888"/>
    </source>
</evidence>
<evidence type="ECO:0000313" key="14">
    <source>
        <dbReference type="RefSeq" id="XP_035825467.1"/>
    </source>
</evidence>
<name>A0ABM1VSS5_APLCA</name>
<keyword evidence="13" id="KW-1185">Reference proteome</keyword>
<sequence>MSMHVGISNYSEFRIPMDEMALQGLASLAMAPDAESQNKAVQFVEQLKQSTDGWKICAQAFTSGLYHQNDHVKFFCLQVCEYVLKTRYVQASSEDKTSMKGFIMACLDMEANASSQSKPFLRNKLAQVVSLAFVVDYPQHWPNFFNDTLVTLTHGPLAVDMYLRVLMAIDGEVVDRDIAHTAEESQRNTLIKDAMREQSVNQLSDMWFQVMTTYESSQPDIVSMCLEIVGRYVSWMDIGFFANDRMVTLLLRFLTLQSLRESACDCVHEIISKGMEPVGKTSLIESFVSVLDNAGIFKVDDGDVDFLCKLAKLINGMGLGLISSWQKLSKMGTTKNSETTRSALESKVPYMLRFLGDEDDDVSAAVLEFATEYIAMIKTMPSMSTVQKKHIEGLLVTIIKKLKYDTDYNFDREGEDEADFQEYRKQARVIFNNIAGLDSQMILVHVHELVSQTLPQWKSLDFRDVEVAVTLLYSLGEAIPASHGQHFSGNLEKASALQSMMRTLITSQVSRHGHVAVLLQFFETVVRYDRFFACEPQHIPEVLMAFLDERGLRNGSPKVRSRVAYLFLRFVKSTNLSVFFRSHLTPYLEEVLKQMQDLLTINSPDNGLTHSLSDGDQLFIYETASTLVVSSALEPEKKEVLMKQLLTPIASKFDAMLNRLRQETDEKRQQAYAECIHNAMSLASRASKGFSGQLTMKQCGCVSAFTELLSIFLAALEVSNQRGSLQSGVRQYLHRMVVCLGPEILPFLPEAMERLLKQPDARELYDFLPLVNQIIMKFRGDIVPFLSQVFMPLVMTIYRVLGAPSDHNDRVSAEEKKLLQRGYFLFLATIVSNCLDVLKAQEMQNLNQVLMSIISGAVELPDPQSQKSCFSILKKLIEVWGKEGLDGFPEFMYKEIVPACFLAPMKPTFDLSDGQTTLALGECASCMQEIFKQRGQELLVFLRTDFFPSRGISPDDAEYYIANMQTNTKAFRSWLKNFFVRAKS</sequence>
<keyword evidence="4 10" id="KW-0963">Cytoplasm</keyword>
<comment type="function">
    <text evidence="10">tRNA nucleus export receptor which facilitates tRNA translocation across the nuclear pore complex.</text>
</comment>
<comment type="similarity">
    <text evidence="10">Belongs to the exportin family.</text>
</comment>
<evidence type="ECO:0000256" key="1">
    <source>
        <dbReference type="ARBA" id="ARBA00004496"/>
    </source>
</evidence>
<evidence type="ECO:0000259" key="11">
    <source>
        <dbReference type="Pfam" id="PF08389"/>
    </source>
</evidence>
<evidence type="ECO:0000256" key="7">
    <source>
        <dbReference type="ARBA" id="ARBA00023242"/>
    </source>
</evidence>
<dbReference type="Proteomes" id="UP000694888">
    <property type="component" value="Unplaced"/>
</dbReference>
<evidence type="ECO:0000256" key="9">
    <source>
        <dbReference type="ARBA" id="ARBA00032199"/>
    </source>
</evidence>
<organism evidence="13 14">
    <name type="scientific">Aplysia californica</name>
    <name type="common">California sea hare</name>
    <dbReference type="NCBI Taxonomy" id="6500"/>
    <lineage>
        <taxon>Eukaryota</taxon>
        <taxon>Metazoa</taxon>
        <taxon>Spiralia</taxon>
        <taxon>Lophotrochozoa</taxon>
        <taxon>Mollusca</taxon>
        <taxon>Gastropoda</taxon>
        <taxon>Heterobranchia</taxon>
        <taxon>Euthyneura</taxon>
        <taxon>Tectipleura</taxon>
        <taxon>Aplysiida</taxon>
        <taxon>Aplysioidea</taxon>
        <taxon>Aplysiidae</taxon>
        <taxon>Aplysia</taxon>
    </lineage>
</organism>
<dbReference type="RefSeq" id="XP_035825467.1">
    <property type="nucleotide sequence ID" value="XM_035969574.1"/>
</dbReference>
<dbReference type="GeneID" id="101853785"/>
<evidence type="ECO:0000256" key="6">
    <source>
        <dbReference type="ARBA" id="ARBA00022884"/>
    </source>
</evidence>
<dbReference type="InterPro" id="IPR013598">
    <property type="entry name" value="Exportin-1/Importin-b-like"/>
</dbReference>
<dbReference type="Pfam" id="PF08389">
    <property type="entry name" value="Xpo1"/>
    <property type="match status" value="1"/>
</dbReference>
<keyword evidence="6 10" id="KW-0694">RNA-binding</keyword>
<evidence type="ECO:0000256" key="2">
    <source>
        <dbReference type="ARBA" id="ARBA00018928"/>
    </source>
</evidence>
<dbReference type="PANTHER" id="PTHR15952:SF11">
    <property type="entry name" value="EXPORTIN-T"/>
    <property type="match status" value="1"/>
</dbReference>
<comment type="subcellular location">
    <subcellularLocation>
        <location evidence="1 10">Cytoplasm</location>
    </subcellularLocation>
    <subcellularLocation>
        <location evidence="10">Nucleus</location>
    </subcellularLocation>
    <text evidence="10">Shuttles between the nucleus and the cytoplasm.</text>
</comment>
<dbReference type="SUPFAM" id="SSF48371">
    <property type="entry name" value="ARM repeat"/>
    <property type="match status" value="1"/>
</dbReference>
<dbReference type="Pfam" id="PF19282">
    <property type="entry name" value="Exportin-T"/>
    <property type="match status" value="1"/>
</dbReference>
<dbReference type="InterPro" id="IPR040017">
    <property type="entry name" value="XPOT"/>
</dbReference>
<evidence type="ECO:0000259" key="12">
    <source>
        <dbReference type="Pfam" id="PF19282"/>
    </source>
</evidence>
<evidence type="ECO:0000256" key="5">
    <source>
        <dbReference type="ARBA" id="ARBA00022555"/>
    </source>
</evidence>
<dbReference type="InterPro" id="IPR011989">
    <property type="entry name" value="ARM-like"/>
</dbReference>
<keyword evidence="7 10" id="KW-0539">Nucleus</keyword>
<proteinExistence type="inferred from homology"/>
<evidence type="ECO:0000256" key="3">
    <source>
        <dbReference type="ARBA" id="ARBA00022448"/>
    </source>
</evidence>
<dbReference type="PANTHER" id="PTHR15952">
    <property type="entry name" value="EXPORTIN-T/LOS1"/>
    <property type="match status" value="1"/>
</dbReference>
<feature type="domain" description="Exportin-1/Importin-beta-like" evidence="11">
    <location>
        <begin position="119"/>
        <end position="267"/>
    </location>
</feature>
<evidence type="ECO:0000256" key="10">
    <source>
        <dbReference type="RuleBase" id="RU366037"/>
    </source>
</evidence>
<feature type="domain" description="Exportin-T C-terminal" evidence="12">
    <location>
        <begin position="337"/>
        <end position="981"/>
    </location>
</feature>